<feature type="domain" description="Reverse transcriptase Ty1/copia-type" evidence="2">
    <location>
        <begin position="256"/>
        <end position="477"/>
    </location>
</feature>
<evidence type="ECO:0000313" key="4">
    <source>
        <dbReference type="EMBL" id="KAL0404121.1"/>
    </source>
</evidence>
<dbReference type="InterPro" id="IPR013103">
    <property type="entry name" value="RVT_2"/>
</dbReference>
<gene>
    <name evidence="4" type="ORF">Sradi_2052900</name>
</gene>
<dbReference type="Gene3D" id="3.30.420.10">
    <property type="entry name" value="Ribonuclease H-like superfamily/Ribonuclease H"/>
    <property type="match status" value="1"/>
</dbReference>
<protein>
    <submittedName>
        <fullName evidence="4">Retrovirus-related Pol polyprotein from transposon TNT 1-94</fullName>
    </submittedName>
</protein>
<comment type="caution">
    <text evidence="4">The sequence shown here is derived from an EMBL/GenBank/DDBJ whole genome shotgun (WGS) entry which is preliminary data.</text>
</comment>
<dbReference type="InterPro" id="IPR057670">
    <property type="entry name" value="SH3_retrovirus"/>
</dbReference>
<dbReference type="Pfam" id="PF07727">
    <property type="entry name" value="RVT_2"/>
    <property type="match status" value="1"/>
</dbReference>
<accession>A0AAW2THA5</accession>
<dbReference type="AlphaFoldDB" id="A0AAW2THA5"/>
<sequence length="626" mass="71245">MNRTILERVRSMLNMAKLPKSFWGEAVNTACYLINRSPSVPLNFEVPERLWTGKDPTYSHVRVFGCLSYAHVSKELRQKLDARTIPCIFIGYGNEEFGYRLWDPKEKKVIRSRDVVFHENLTIEDIEKSPMSQKSNEGAQVSDVAPELFMRNNEEVPEGNSESEAEIEENEETEESAEQGEPEPSPDTNEDSSSQMVPVVRRSERGHIPSKRYPSSEYLLLTEDGEPESFQEIESHKDKEKWLIAMQQELESLHKNQTYELVELPKGKKALKNKWVFKLKKDASGRVVNHKARLVVKGFQQKKGIDFDEIFAPVVKMTSIRVILGLAASMNLELEQMDVKTAFLHGDLDEEIYMQQPEGCEVSNKNLVCKLSKSLYGLKQAPRQWNKKFDSCMKRHGYKKTTADDCVYFKKFPDGTFIALLLYVDDMLIVGKDVMKVNQLKEELSKSFEMKDLGKAQQILGMQITRDRKNVSVPLANHFKLSKRTCPTSKEEIGEMSGVPYSSAVGSLMYAMVCTRPDIAHAVGTVSRFLTNPGKEHWEAVKWILRYLKGTTKLCLCYGGADPILEGYTDADMAGDIDSRKSTSGYIYTFAGELFLGNLDCRSVSLYLRQKQNTSLPLKLVRKYCG</sequence>
<evidence type="ECO:0000259" key="3">
    <source>
        <dbReference type="Pfam" id="PF25597"/>
    </source>
</evidence>
<evidence type="ECO:0000259" key="2">
    <source>
        <dbReference type="Pfam" id="PF07727"/>
    </source>
</evidence>
<dbReference type="EMBL" id="JACGWJ010000008">
    <property type="protein sequence ID" value="KAL0404121.1"/>
    <property type="molecule type" value="Genomic_DNA"/>
</dbReference>
<dbReference type="InterPro" id="IPR012337">
    <property type="entry name" value="RNaseH-like_sf"/>
</dbReference>
<proteinExistence type="predicted"/>
<evidence type="ECO:0000256" key="1">
    <source>
        <dbReference type="SAM" id="MobiDB-lite"/>
    </source>
</evidence>
<reference evidence="4" key="2">
    <citation type="journal article" date="2024" name="Plant">
        <title>Genomic evolution and insights into agronomic trait innovations of Sesamum species.</title>
        <authorList>
            <person name="Miao H."/>
            <person name="Wang L."/>
            <person name="Qu L."/>
            <person name="Liu H."/>
            <person name="Sun Y."/>
            <person name="Le M."/>
            <person name="Wang Q."/>
            <person name="Wei S."/>
            <person name="Zheng Y."/>
            <person name="Lin W."/>
            <person name="Duan Y."/>
            <person name="Cao H."/>
            <person name="Xiong S."/>
            <person name="Wang X."/>
            <person name="Wei L."/>
            <person name="Li C."/>
            <person name="Ma Q."/>
            <person name="Ju M."/>
            <person name="Zhao R."/>
            <person name="Li G."/>
            <person name="Mu C."/>
            <person name="Tian Q."/>
            <person name="Mei H."/>
            <person name="Zhang T."/>
            <person name="Gao T."/>
            <person name="Zhang H."/>
        </authorList>
    </citation>
    <scope>NUCLEOTIDE SEQUENCE</scope>
    <source>
        <tissue evidence="4">Leaf</tissue>
    </source>
</reference>
<feature type="compositionally biased region" description="Acidic residues" evidence="1">
    <location>
        <begin position="155"/>
        <end position="181"/>
    </location>
</feature>
<dbReference type="PANTHER" id="PTHR11439">
    <property type="entry name" value="GAG-POL-RELATED RETROTRANSPOSON"/>
    <property type="match status" value="1"/>
</dbReference>
<dbReference type="GO" id="GO:0003676">
    <property type="term" value="F:nucleic acid binding"/>
    <property type="evidence" value="ECO:0007669"/>
    <property type="project" value="InterPro"/>
</dbReference>
<name>A0AAW2THA5_SESRA</name>
<dbReference type="Pfam" id="PF25597">
    <property type="entry name" value="SH3_retrovirus"/>
    <property type="match status" value="1"/>
</dbReference>
<dbReference type="InterPro" id="IPR043502">
    <property type="entry name" value="DNA/RNA_pol_sf"/>
</dbReference>
<reference evidence="4" key="1">
    <citation type="submission" date="2020-06" db="EMBL/GenBank/DDBJ databases">
        <authorList>
            <person name="Li T."/>
            <person name="Hu X."/>
            <person name="Zhang T."/>
            <person name="Song X."/>
            <person name="Zhang H."/>
            <person name="Dai N."/>
            <person name="Sheng W."/>
            <person name="Hou X."/>
            <person name="Wei L."/>
        </authorList>
    </citation>
    <scope>NUCLEOTIDE SEQUENCE</scope>
    <source>
        <strain evidence="4">G02</strain>
        <tissue evidence="4">Leaf</tissue>
    </source>
</reference>
<dbReference type="InterPro" id="IPR036397">
    <property type="entry name" value="RNaseH_sf"/>
</dbReference>
<feature type="domain" description="Retroviral polymerase SH3-like" evidence="3">
    <location>
        <begin position="66"/>
        <end position="125"/>
    </location>
</feature>
<dbReference type="PANTHER" id="PTHR11439:SF467">
    <property type="entry name" value="INTEGRASE CATALYTIC DOMAIN-CONTAINING PROTEIN"/>
    <property type="match status" value="1"/>
</dbReference>
<feature type="region of interest" description="Disordered" evidence="1">
    <location>
        <begin position="127"/>
        <end position="146"/>
    </location>
</feature>
<feature type="region of interest" description="Disordered" evidence="1">
    <location>
        <begin position="152"/>
        <end position="211"/>
    </location>
</feature>
<organism evidence="4">
    <name type="scientific">Sesamum radiatum</name>
    <name type="common">Black benniseed</name>
    <dbReference type="NCBI Taxonomy" id="300843"/>
    <lineage>
        <taxon>Eukaryota</taxon>
        <taxon>Viridiplantae</taxon>
        <taxon>Streptophyta</taxon>
        <taxon>Embryophyta</taxon>
        <taxon>Tracheophyta</taxon>
        <taxon>Spermatophyta</taxon>
        <taxon>Magnoliopsida</taxon>
        <taxon>eudicotyledons</taxon>
        <taxon>Gunneridae</taxon>
        <taxon>Pentapetalae</taxon>
        <taxon>asterids</taxon>
        <taxon>lamiids</taxon>
        <taxon>Lamiales</taxon>
        <taxon>Pedaliaceae</taxon>
        <taxon>Sesamum</taxon>
    </lineage>
</organism>
<dbReference type="SUPFAM" id="SSF53098">
    <property type="entry name" value="Ribonuclease H-like"/>
    <property type="match status" value="1"/>
</dbReference>
<dbReference type="SUPFAM" id="SSF56672">
    <property type="entry name" value="DNA/RNA polymerases"/>
    <property type="match status" value="1"/>
</dbReference>
<feature type="compositionally biased region" description="Polar residues" evidence="1">
    <location>
        <begin position="130"/>
        <end position="139"/>
    </location>
</feature>